<dbReference type="PANTHER" id="PTHR20992">
    <property type="entry name" value="AT15442P-RELATED"/>
    <property type="match status" value="1"/>
</dbReference>
<evidence type="ECO:0008006" key="5">
    <source>
        <dbReference type="Google" id="ProtNLM"/>
    </source>
</evidence>
<evidence type="ECO:0000313" key="3">
    <source>
        <dbReference type="EMBL" id="GMI34944.1"/>
    </source>
</evidence>
<name>A0A9W7G6C9_9STRA</name>
<evidence type="ECO:0000256" key="2">
    <source>
        <dbReference type="SAM" id="Phobius"/>
    </source>
</evidence>
<keyword evidence="2" id="KW-0472">Membrane</keyword>
<keyword evidence="2" id="KW-1133">Transmembrane helix</keyword>
<evidence type="ECO:0000313" key="4">
    <source>
        <dbReference type="Proteomes" id="UP001165065"/>
    </source>
</evidence>
<dbReference type="OrthoDB" id="543859at2759"/>
<keyword evidence="2" id="KW-0812">Transmembrane</keyword>
<dbReference type="AlphaFoldDB" id="A0A9W7G6C9"/>
<feature type="region of interest" description="Disordered" evidence="1">
    <location>
        <begin position="393"/>
        <end position="420"/>
    </location>
</feature>
<dbReference type="PANTHER" id="PTHR20992:SF9">
    <property type="entry name" value="AT15442P-RELATED"/>
    <property type="match status" value="1"/>
</dbReference>
<feature type="transmembrane region" description="Helical" evidence="2">
    <location>
        <begin position="165"/>
        <end position="188"/>
    </location>
</feature>
<evidence type="ECO:0000256" key="1">
    <source>
        <dbReference type="SAM" id="MobiDB-lite"/>
    </source>
</evidence>
<organism evidence="3 4">
    <name type="scientific">Triparma columacea</name>
    <dbReference type="NCBI Taxonomy" id="722753"/>
    <lineage>
        <taxon>Eukaryota</taxon>
        <taxon>Sar</taxon>
        <taxon>Stramenopiles</taxon>
        <taxon>Ochrophyta</taxon>
        <taxon>Bolidophyceae</taxon>
        <taxon>Parmales</taxon>
        <taxon>Triparmaceae</taxon>
        <taxon>Triparma</taxon>
    </lineage>
</organism>
<feature type="transmembrane region" description="Helical" evidence="2">
    <location>
        <begin position="319"/>
        <end position="340"/>
    </location>
</feature>
<feature type="transmembrane region" description="Helical" evidence="2">
    <location>
        <begin position="240"/>
        <end position="262"/>
    </location>
</feature>
<feature type="transmembrane region" description="Helical" evidence="2">
    <location>
        <begin position="200"/>
        <end position="225"/>
    </location>
</feature>
<gene>
    <name evidence="3" type="ORF">TrCOL_g5043</name>
</gene>
<proteinExistence type="predicted"/>
<reference evidence="4" key="1">
    <citation type="journal article" date="2023" name="Commun. Biol.">
        <title>Genome analysis of Parmales, the sister group of diatoms, reveals the evolutionary specialization of diatoms from phago-mixotrophs to photoautotrophs.</title>
        <authorList>
            <person name="Ban H."/>
            <person name="Sato S."/>
            <person name="Yoshikawa S."/>
            <person name="Yamada K."/>
            <person name="Nakamura Y."/>
            <person name="Ichinomiya M."/>
            <person name="Sato N."/>
            <person name="Blanc-Mathieu R."/>
            <person name="Endo H."/>
            <person name="Kuwata A."/>
            <person name="Ogata H."/>
        </authorList>
    </citation>
    <scope>NUCLEOTIDE SEQUENCE [LARGE SCALE GENOMIC DNA]</scope>
</reference>
<feature type="transmembrane region" description="Helical" evidence="2">
    <location>
        <begin position="136"/>
        <end position="159"/>
    </location>
</feature>
<keyword evidence="4" id="KW-1185">Reference proteome</keyword>
<dbReference type="Proteomes" id="UP001165065">
    <property type="component" value="Unassembled WGS sequence"/>
</dbReference>
<sequence>MADLLFKTMKGLETDNFLPSTPGTLFTYSGASPENSSSQPLVTATTPVRSQFVGAVLERLESIGVGTKVGSVTLCKAEFCRQPPDVGGGGGDGKGGVRGAIVDKDSAGKIVAARREWLAAASKLRIQQVKVQISQAAAFSFDFCSLLLIAGVLAGIGLVSENTVVIVASMLVSPIMGPVLGMTFGAVVRDGKLIKESMKTEFVALLLCVLMGVLLGLVCIFGGFFVDTWPTTEMSSRGDLSGLLTGIAIAVPSGMGVALSTLGNNTSSLVGVAISASLLPPAVNAGVCWIVALLLKIGAVEGFKGSENYDVTAWVKNGSISFALTVVNIFCIWVAGILMFRLKEVAPIKTKNTFWTRDLRTAREANREQKVFAGADAKVLQDGLRAALKLQASKGGDKASGPKAKRQVQGGSGYAPSPLESQLTMSTASMLRRGEGGANAAAEQRAGEGMGLLGLFVREKDARGADNYLTDNDDDITSSTGSAGDLLKEVRFQGLENMADLLFDDVDEVDGDEEGFFLEDLFETSKTYTGSERGIDHKEIALSIRGGR</sequence>
<protein>
    <recommendedName>
        <fullName evidence="5">DUF389 domain-containing protein</fullName>
    </recommendedName>
</protein>
<dbReference type="Pfam" id="PF04087">
    <property type="entry name" value="DUF389"/>
    <property type="match status" value="1"/>
</dbReference>
<accession>A0A9W7G6C9</accession>
<feature type="transmembrane region" description="Helical" evidence="2">
    <location>
        <begin position="269"/>
        <end position="299"/>
    </location>
</feature>
<dbReference type="InterPro" id="IPR005240">
    <property type="entry name" value="DUF389"/>
</dbReference>
<comment type="caution">
    <text evidence="3">The sequence shown here is derived from an EMBL/GenBank/DDBJ whole genome shotgun (WGS) entry which is preliminary data.</text>
</comment>
<dbReference type="EMBL" id="BRYA01000049">
    <property type="protein sequence ID" value="GMI34944.1"/>
    <property type="molecule type" value="Genomic_DNA"/>
</dbReference>